<accession>A0A2S5KQC4</accession>
<dbReference type="PROSITE" id="PS51257">
    <property type="entry name" value="PROKAR_LIPOPROTEIN"/>
    <property type="match status" value="1"/>
</dbReference>
<dbReference type="Proteomes" id="UP000238196">
    <property type="component" value="Unassembled WGS sequence"/>
</dbReference>
<evidence type="ECO:0000313" key="2">
    <source>
        <dbReference type="Proteomes" id="UP000238196"/>
    </source>
</evidence>
<dbReference type="EMBL" id="PRLP01000038">
    <property type="protein sequence ID" value="PPC76883.1"/>
    <property type="molecule type" value="Genomic_DNA"/>
</dbReference>
<name>A0A2S5KQC4_9PROT</name>
<gene>
    <name evidence="1" type="ORF">C4K68_13170</name>
</gene>
<proteinExistence type="predicted"/>
<comment type="caution">
    <text evidence="1">The sequence shown here is derived from an EMBL/GenBank/DDBJ whole genome shotgun (WGS) entry which is preliminary data.</text>
</comment>
<dbReference type="AlphaFoldDB" id="A0A2S5KQC4"/>
<sequence>MPRSVVCQSLAVLIGSTFFACFTDKLSAVRVNVKRLDIACNFLLMVERRGDVILLNQVAFINLNYVAVVNLT</sequence>
<evidence type="ECO:0000313" key="1">
    <source>
        <dbReference type="EMBL" id="PPC76883.1"/>
    </source>
</evidence>
<reference evidence="1 2" key="1">
    <citation type="submission" date="2018-02" db="EMBL/GenBank/DDBJ databases">
        <title>novel marine gammaproteobacteria from coastal saline agro ecosystem.</title>
        <authorList>
            <person name="Krishnan R."/>
            <person name="Ramesh Kumar N."/>
        </authorList>
    </citation>
    <scope>NUCLEOTIDE SEQUENCE [LARGE SCALE GENOMIC DNA]</scope>
    <source>
        <strain evidence="1 2">228</strain>
    </source>
</reference>
<protein>
    <submittedName>
        <fullName evidence="1">Uncharacterized protein</fullName>
    </submittedName>
</protein>
<organism evidence="1 2">
    <name type="scientific">Proteobacteria bacterium 228</name>
    <dbReference type="NCBI Taxonomy" id="2083153"/>
    <lineage>
        <taxon>Bacteria</taxon>
        <taxon>Pseudomonadati</taxon>
        <taxon>Pseudomonadota</taxon>
    </lineage>
</organism>